<proteinExistence type="inferred from homology"/>
<evidence type="ECO:0000313" key="12">
    <source>
        <dbReference type="EMBL" id="MFD1041402.1"/>
    </source>
</evidence>
<evidence type="ECO:0000313" key="13">
    <source>
        <dbReference type="Proteomes" id="UP001597033"/>
    </source>
</evidence>
<dbReference type="NCBIfam" id="TIGR00064">
    <property type="entry name" value="ftsY"/>
    <property type="match status" value="1"/>
</dbReference>
<evidence type="ECO:0000256" key="8">
    <source>
        <dbReference type="ARBA" id="ARBA00048027"/>
    </source>
</evidence>
<dbReference type="InterPro" id="IPR003593">
    <property type="entry name" value="AAA+_ATPase"/>
</dbReference>
<keyword evidence="6 9" id="KW-0472">Membrane</keyword>
<keyword evidence="2 9" id="KW-0963">Cytoplasm</keyword>
<feature type="binding site" evidence="9">
    <location>
        <begin position="198"/>
        <end position="205"/>
    </location>
    <ligand>
        <name>GTP</name>
        <dbReference type="ChEBI" id="CHEBI:37565"/>
    </ligand>
</feature>
<sequence length="398" mass="41513">MVSFFRRKKPQDAPAPTTSNRFSAEELAAAFPTAPAAADNGALDVDAAAGAALVEPAVVEQQPLEETAEAVIDADAGTVADAGLVVPAAAAPGKPGWRERLRNSTFARSFGGLFSRNPKLDDDLLDEIETALLTADVGVGATTALVDGLRRRMKAREFADANALLVALRADLVALLRPVAQPLVIDRGARPFVLLTVGVNGVGKTTTIGKLARRFKDEGRSLVLAAGDTFRAAAVAQLQAWGERNGVTVIAQGQNADAASVAFDALQAAKARGIEVLVADTAGRLHTQTGLMNELGKIKRVLQKIDPAAPHEVLMVIDGTTGQNALNQLRQFHAAVGVTGLVVTKLDGTAKGGVVFALAREFGIPIRFAGIGERPEDLRVFDAEAFVDALLPEALGGS</sequence>
<dbReference type="Proteomes" id="UP001597033">
    <property type="component" value="Unassembled WGS sequence"/>
</dbReference>
<keyword evidence="7 9" id="KW-0675">Receptor</keyword>
<reference evidence="13" key="1">
    <citation type="journal article" date="2019" name="Int. J. Syst. Evol. Microbiol.">
        <title>The Global Catalogue of Microorganisms (GCM) 10K type strain sequencing project: providing services to taxonomists for standard genome sequencing and annotation.</title>
        <authorList>
            <consortium name="The Broad Institute Genomics Platform"/>
            <consortium name="The Broad Institute Genome Sequencing Center for Infectious Disease"/>
            <person name="Wu L."/>
            <person name="Ma J."/>
        </authorList>
    </citation>
    <scope>NUCLEOTIDE SEQUENCE [LARGE SCALE GENOMIC DNA]</scope>
    <source>
        <strain evidence="13">CCUG 55854</strain>
    </source>
</reference>
<keyword evidence="4 9" id="KW-0378">Hydrolase</keyword>
<comment type="catalytic activity">
    <reaction evidence="8 9">
        <text>GTP + H2O = GDP + phosphate + H(+)</text>
        <dbReference type="Rhea" id="RHEA:19669"/>
        <dbReference type="ChEBI" id="CHEBI:15377"/>
        <dbReference type="ChEBI" id="CHEBI:15378"/>
        <dbReference type="ChEBI" id="CHEBI:37565"/>
        <dbReference type="ChEBI" id="CHEBI:43474"/>
        <dbReference type="ChEBI" id="CHEBI:58189"/>
        <dbReference type="EC" id="3.6.5.4"/>
    </reaction>
</comment>
<evidence type="ECO:0000259" key="11">
    <source>
        <dbReference type="PROSITE" id="PS00300"/>
    </source>
</evidence>
<name>A0ABW3LSQ0_9GAMM</name>
<comment type="caution">
    <text evidence="12">The sequence shown here is derived from an EMBL/GenBank/DDBJ whole genome shotgun (WGS) entry which is preliminary data.</text>
</comment>
<feature type="domain" description="SRP54-type proteins GTP-binding" evidence="11">
    <location>
        <begin position="365"/>
        <end position="378"/>
    </location>
</feature>
<dbReference type="Gene3D" id="1.20.120.140">
    <property type="entry name" value="Signal recognition particle SRP54, nucleotide-binding domain"/>
    <property type="match status" value="1"/>
</dbReference>
<dbReference type="RefSeq" id="WP_162378409.1">
    <property type="nucleotide sequence ID" value="NZ_JBHTKN010000001.1"/>
</dbReference>
<dbReference type="Gene3D" id="3.40.50.300">
    <property type="entry name" value="P-loop containing nucleotide triphosphate hydrolases"/>
    <property type="match status" value="1"/>
</dbReference>
<evidence type="ECO:0000256" key="3">
    <source>
        <dbReference type="ARBA" id="ARBA00022741"/>
    </source>
</evidence>
<comment type="function">
    <text evidence="9">Involved in targeting and insertion of nascent membrane proteins into the cytoplasmic membrane. Acts as a receptor for the complex formed by the signal recognition particle (SRP) and the ribosome-nascent chain (RNC). Interaction with SRP-RNC leads to the transfer of the RNC complex to the Sec translocase for insertion into the membrane, the hydrolysis of GTP by both Ffh and FtsY, and the dissociation of the SRP-FtsY complex into the individual components.</text>
</comment>
<dbReference type="PROSITE" id="PS00300">
    <property type="entry name" value="SRP54"/>
    <property type="match status" value="1"/>
</dbReference>
<dbReference type="Pfam" id="PF00448">
    <property type="entry name" value="SRP54"/>
    <property type="match status" value="1"/>
</dbReference>
<dbReference type="InterPro" id="IPR042101">
    <property type="entry name" value="SRP54_N_sf"/>
</dbReference>
<feature type="binding site" evidence="9">
    <location>
        <begin position="280"/>
        <end position="284"/>
    </location>
    <ligand>
        <name>GTP</name>
        <dbReference type="ChEBI" id="CHEBI:37565"/>
    </ligand>
</feature>
<dbReference type="SUPFAM" id="SSF47364">
    <property type="entry name" value="Domain of the SRP/SRP receptor G-proteins"/>
    <property type="match status" value="1"/>
</dbReference>
<dbReference type="Pfam" id="PF02881">
    <property type="entry name" value="SRP54_N"/>
    <property type="match status" value="1"/>
</dbReference>
<dbReference type="InterPro" id="IPR027417">
    <property type="entry name" value="P-loop_NTPase"/>
</dbReference>
<organism evidence="12 13">
    <name type="scientific">Pseudoxanthomonas kaohsiungensis</name>
    <dbReference type="NCBI Taxonomy" id="283923"/>
    <lineage>
        <taxon>Bacteria</taxon>
        <taxon>Pseudomonadati</taxon>
        <taxon>Pseudomonadota</taxon>
        <taxon>Gammaproteobacteria</taxon>
        <taxon>Lysobacterales</taxon>
        <taxon>Lysobacteraceae</taxon>
        <taxon>Pseudoxanthomonas</taxon>
    </lineage>
</organism>
<keyword evidence="5 9" id="KW-0342">GTP-binding</keyword>
<dbReference type="SMART" id="SM00382">
    <property type="entry name" value="AAA"/>
    <property type="match status" value="1"/>
</dbReference>
<evidence type="ECO:0000256" key="1">
    <source>
        <dbReference type="ARBA" id="ARBA00022475"/>
    </source>
</evidence>
<dbReference type="InterPro" id="IPR000897">
    <property type="entry name" value="SRP54_GTPase_dom"/>
</dbReference>
<dbReference type="HAMAP" id="MF_00920">
    <property type="entry name" value="FtsY"/>
    <property type="match status" value="1"/>
</dbReference>
<accession>A0ABW3LSQ0</accession>
<dbReference type="SMART" id="SM00963">
    <property type="entry name" value="SRP54_N"/>
    <property type="match status" value="1"/>
</dbReference>
<dbReference type="EC" id="3.6.5.4" evidence="9"/>
<dbReference type="SMART" id="SM00962">
    <property type="entry name" value="SRP54"/>
    <property type="match status" value="1"/>
</dbReference>
<evidence type="ECO:0000256" key="2">
    <source>
        <dbReference type="ARBA" id="ARBA00022490"/>
    </source>
</evidence>
<dbReference type="PANTHER" id="PTHR43134:SF1">
    <property type="entry name" value="SIGNAL RECOGNITION PARTICLE RECEPTOR SUBUNIT ALPHA"/>
    <property type="match status" value="1"/>
</dbReference>
<feature type="region of interest" description="Disordered" evidence="10">
    <location>
        <begin position="1"/>
        <end position="20"/>
    </location>
</feature>
<evidence type="ECO:0000256" key="6">
    <source>
        <dbReference type="ARBA" id="ARBA00023136"/>
    </source>
</evidence>
<dbReference type="InterPro" id="IPR013822">
    <property type="entry name" value="Signal_recog_particl_SRP54_hlx"/>
</dbReference>
<keyword evidence="13" id="KW-1185">Reference proteome</keyword>
<evidence type="ECO:0000256" key="9">
    <source>
        <dbReference type="HAMAP-Rule" id="MF_00920"/>
    </source>
</evidence>
<feature type="binding site" evidence="9">
    <location>
        <begin position="344"/>
        <end position="347"/>
    </location>
    <ligand>
        <name>GTP</name>
        <dbReference type="ChEBI" id="CHEBI:37565"/>
    </ligand>
</feature>
<evidence type="ECO:0000256" key="4">
    <source>
        <dbReference type="ARBA" id="ARBA00022801"/>
    </source>
</evidence>
<comment type="similarity">
    <text evidence="9">Belongs to the GTP-binding SRP family. FtsY subfamily.</text>
</comment>
<evidence type="ECO:0000256" key="5">
    <source>
        <dbReference type="ARBA" id="ARBA00023134"/>
    </source>
</evidence>
<dbReference type="PANTHER" id="PTHR43134">
    <property type="entry name" value="SIGNAL RECOGNITION PARTICLE RECEPTOR SUBUNIT ALPHA"/>
    <property type="match status" value="1"/>
</dbReference>
<dbReference type="InterPro" id="IPR036225">
    <property type="entry name" value="SRP/SRP_N"/>
</dbReference>
<comment type="subunit">
    <text evidence="9">Part of the signal recognition particle protein translocation system, which is composed of SRP and FtsY. SRP is a ribonucleoprotein composed of Ffh and a 4.5S RNA molecule.</text>
</comment>
<evidence type="ECO:0000256" key="7">
    <source>
        <dbReference type="ARBA" id="ARBA00023170"/>
    </source>
</evidence>
<dbReference type="CDD" id="cd17874">
    <property type="entry name" value="FtsY"/>
    <property type="match status" value="1"/>
</dbReference>
<dbReference type="EMBL" id="JBHTKN010000001">
    <property type="protein sequence ID" value="MFD1041402.1"/>
    <property type="molecule type" value="Genomic_DNA"/>
</dbReference>
<keyword evidence="1 9" id="KW-1003">Cell membrane</keyword>
<gene>
    <name evidence="9 12" type="primary">ftsY</name>
    <name evidence="12" type="ORF">ACFQ2N_03445</name>
</gene>
<evidence type="ECO:0000256" key="10">
    <source>
        <dbReference type="SAM" id="MobiDB-lite"/>
    </source>
</evidence>
<comment type="subcellular location">
    <subcellularLocation>
        <location evidence="9">Cell membrane</location>
        <topology evidence="9">Peripheral membrane protein</topology>
        <orientation evidence="9">Cytoplasmic side</orientation>
    </subcellularLocation>
    <subcellularLocation>
        <location evidence="9">Cytoplasm</location>
    </subcellularLocation>
</comment>
<keyword evidence="3 9" id="KW-0547">Nucleotide-binding</keyword>
<dbReference type="InterPro" id="IPR004390">
    <property type="entry name" value="SR_rcpt_FtsY"/>
</dbReference>
<protein>
    <recommendedName>
        <fullName evidence="9">Signal recognition particle receptor FtsY</fullName>
        <shortName evidence="9">SRP receptor</shortName>
        <ecNumber evidence="9">3.6.5.4</ecNumber>
    </recommendedName>
</protein>
<dbReference type="SUPFAM" id="SSF52540">
    <property type="entry name" value="P-loop containing nucleoside triphosphate hydrolases"/>
    <property type="match status" value="1"/>
</dbReference>